<dbReference type="EMBL" id="BOVJ01000025">
    <property type="protein sequence ID" value="GIQ62321.1"/>
    <property type="molecule type" value="Genomic_DNA"/>
</dbReference>
<keyword evidence="11" id="KW-1185">Reference proteome</keyword>
<dbReference type="Pfam" id="PF06580">
    <property type="entry name" value="His_kinase"/>
    <property type="match status" value="1"/>
</dbReference>
<feature type="transmembrane region" description="Helical" evidence="8">
    <location>
        <begin position="20"/>
        <end position="40"/>
    </location>
</feature>
<keyword evidence="8" id="KW-0812">Transmembrane</keyword>
<keyword evidence="4" id="KW-0808">Transferase</keyword>
<comment type="caution">
    <text evidence="10">The sequence shown here is derived from an EMBL/GenBank/DDBJ whole genome shotgun (WGS) entry which is preliminary data.</text>
</comment>
<dbReference type="CDD" id="cd06225">
    <property type="entry name" value="HAMP"/>
    <property type="match status" value="1"/>
</dbReference>
<keyword evidence="7" id="KW-0175">Coiled coil</keyword>
<dbReference type="PROSITE" id="PS50885">
    <property type="entry name" value="HAMP"/>
    <property type="match status" value="1"/>
</dbReference>
<feature type="transmembrane region" description="Helical" evidence="8">
    <location>
        <begin position="292"/>
        <end position="314"/>
    </location>
</feature>
<evidence type="ECO:0000313" key="10">
    <source>
        <dbReference type="EMBL" id="GIQ62321.1"/>
    </source>
</evidence>
<comment type="subcellular location">
    <subcellularLocation>
        <location evidence="1">Cell membrane</location>
        <topology evidence="1">Multi-pass membrane protein</topology>
    </subcellularLocation>
</comment>
<evidence type="ECO:0000256" key="4">
    <source>
        <dbReference type="ARBA" id="ARBA00022679"/>
    </source>
</evidence>
<dbReference type="SUPFAM" id="SSF55874">
    <property type="entry name" value="ATPase domain of HSP90 chaperone/DNA topoisomerase II/histidine kinase"/>
    <property type="match status" value="1"/>
</dbReference>
<keyword evidence="5 10" id="KW-0418">Kinase</keyword>
<dbReference type="SUPFAM" id="SSF158472">
    <property type="entry name" value="HAMP domain-like"/>
    <property type="match status" value="1"/>
</dbReference>
<evidence type="ECO:0000256" key="3">
    <source>
        <dbReference type="ARBA" id="ARBA00022553"/>
    </source>
</evidence>
<gene>
    <name evidence="10" type="primary">yesM_2</name>
    <name evidence="10" type="ORF">PACILC2_08890</name>
</gene>
<dbReference type="SMART" id="SM00304">
    <property type="entry name" value="HAMP"/>
    <property type="match status" value="1"/>
</dbReference>
<keyword evidence="3" id="KW-0597">Phosphoprotein</keyword>
<dbReference type="Pfam" id="PF00672">
    <property type="entry name" value="HAMP"/>
    <property type="match status" value="1"/>
</dbReference>
<feature type="coiled-coil region" evidence="7">
    <location>
        <begin position="348"/>
        <end position="385"/>
    </location>
</feature>
<dbReference type="GO" id="GO:0016301">
    <property type="term" value="F:kinase activity"/>
    <property type="evidence" value="ECO:0007669"/>
    <property type="project" value="UniProtKB-KW"/>
</dbReference>
<keyword evidence="2" id="KW-1003">Cell membrane</keyword>
<evidence type="ECO:0000259" key="9">
    <source>
        <dbReference type="PROSITE" id="PS50885"/>
    </source>
</evidence>
<protein>
    <submittedName>
        <fullName evidence="10">Sensor histidine kinase YesM</fullName>
    </submittedName>
</protein>
<dbReference type="InterPro" id="IPR036890">
    <property type="entry name" value="HATPase_C_sf"/>
</dbReference>
<dbReference type="PANTHER" id="PTHR34220">
    <property type="entry name" value="SENSOR HISTIDINE KINASE YPDA"/>
    <property type="match status" value="1"/>
</dbReference>
<dbReference type="InterPro" id="IPR010559">
    <property type="entry name" value="Sig_transdc_His_kin_internal"/>
</dbReference>
<dbReference type="Gene3D" id="3.30.565.10">
    <property type="entry name" value="Histidine kinase-like ATPase, C-terminal domain"/>
    <property type="match status" value="1"/>
</dbReference>
<evidence type="ECO:0000256" key="5">
    <source>
        <dbReference type="ARBA" id="ARBA00022777"/>
    </source>
</evidence>
<keyword evidence="8" id="KW-1133">Transmembrane helix</keyword>
<organism evidence="10 11">
    <name type="scientific">Paenibacillus cisolokensis</name>
    <dbReference type="NCBI Taxonomy" id="1658519"/>
    <lineage>
        <taxon>Bacteria</taxon>
        <taxon>Bacillati</taxon>
        <taxon>Bacillota</taxon>
        <taxon>Bacilli</taxon>
        <taxon>Bacillales</taxon>
        <taxon>Paenibacillaceae</taxon>
        <taxon>Paenibacillus</taxon>
    </lineage>
</organism>
<sequence>MTKLASLLPGRNISVRLALYLFLMNGTILIVSSAIGYPFIGNIIKENTAYYAEHYIRSMNNEINFYIQDIDFMTLSLFFLDRNLFGLLNDDVRRIELQSYFDGFKNSRDYIDDIFLVNKHLQVGGTSSAYRDKLIRSDIYRSIMRSEGELVVSPIGPAGFVMNTDKAKEQVLFLGRRIKSPQTNETEGVVIVTVPANRIAQIIAKEEKRYDETILLIDRNAHIIYNPNPADRDAAKRLANMPPLSPGASYRSQDGYLYITGKSDGPNTMEIVGFIPEKALLKDAAAIRNIQIALNLGMLLIAMTMALLIAYRFLKPIIQLAYYMRQIGNREWLPYRAKTTDDEIGFLIRCFNEMIDRLQDSFERLAAEQEKKKQAEMRALQAQINPHFIFNTLNTIRWLAKMGRGEQVFEMITSMNEILVGAFQLNQPIITIGEEIGYLKRYIHIQQMVHPDKIEVVYELDEAILNKRIARLCLQPLVENTILHGILPKSGPGTIRITGRAEEGHVIIAIADDGVGSPPLPPSSGKGERERVGLYNVDKRLKLYFGEAYGVRLSSAEGKGTTVTVALPE</sequence>
<dbReference type="Gene3D" id="6.10.340.10">
    <property type="match status" value="1"/>
</dbReference>
<evidence type="ECO:0000256" key="7">
    <source>
        <dbReference type="SAM" id="Coils"/>
    </source>
</evidence>
<evidence type="ECO:0000256" key="2">
    <source>
        <dbReference type="ARBA" id="ARBA00022475"/>
    </source>
</evidence>
<dbReference type="RefSeq" id="WP_213527628.1">
    <property type="nucleotide sequence ID" value="NZ_BOVJ01000025.1"/>
</dbReference>
<evidence type="ECO:0000256" key="6">
    <source>
        <dbReference type="ARBA" id="ARBA00023136"/>
    </source>
</evidence>
<dbReference type="InterPro" id="IPR003594">
    <property type="entry name" value="HATPase_dom"/>
</dbReference>
<evidence type="ECO:0000313" key="11">
    <source>
        <dbReference type="Proteomes" id="UP000680304"/>
    </source>
</evidence>
<dbReference type="InterPro" id="IPR003660">
    <property type="entry name" value="HAMP_dom"/>
</dbReference>
<feature type="domain" description="HAMP" evidence="9">
    <location>
        <begin position="311"/>
        <end position="363"/>
    </location>
</feature>
<accession>A0ABQ4N2C9</accession>
<dbReference type="PANTHER" id="PTHR34220:SF7">
    <property type="entry name" value="SENSOR HISTIDINE KINASE YPDA"/>
    <property type="match status" value="1"/>
</dbReference>
<proteinExistence type="predicted"/>
<dbReference type="Pfam" id="PF02518">
    <property type="entry name" value="HATPase_c"/>
    <property type="match status" value="1"/>
</dbReference>
<dbReference type="Proteomes" id="UP000680304">
    <property type="component" value="Unassembled WGS sequence"/>
</dbReference>
<dbReference type="InterPro" id="IPR050640">
    <property type="entry name" value="Bact_2-comp_sensor_kinase"/>
</dbReference>
<name>A0ABQ4N2C9_9BACL</name>
<evidence type="ECO:0000256" key="8">
    <source>
        <dbReference type="SAM" id="Phobius"/>
    </source>
</evidence>
<keyword evidence="6 8" id="KW-0472">Membrane</keyword>
<evidence type="ECO:0000256" key="1">
    <source>
        <dbReference type="ARBA" id="ARBA00004651"/>
    </source>
</evidence>
<reference evidence="10 11" key="1">
    <citation type="submission" date="2021-04" db="EMBL/GenBank/DDBJ databases">
        <title>Draft genome sequence of Paenibacillus cisolokensis, LC2-13A.</title>
        <authorList>
            <person name="Uke A."/>
            <person name="Chhe C."/>
            <person name="Baramee S."/>
            <person name="Kosugi A."/>
        </authorList>
    </citation>
    <scope>NUCLEOTIDE SEQUENCE [LARGE SCALE GENOMIC DNA]</scope>
    <source>
        <strain evidence="10 11">LC2-13A</strain>
    </source>
</reference>